<protein>
    <submittedName>
        <fullName evidence="2">Uncharacterized protein</fullName>
    </submittedName>
</protein>
<dbReference type="InterPro" id="IPR010998">
    <property type="entry name" value="Integrase_recombinase_N"/>
</dbReference>
<evidence type="ECO:0000313" key="2">
    <source>
        <dbReference type="EMBL" id="KAK8854378.1"/>
    </source>
</evidence>
<gene>
    <name evidence="2" type="ORF">M9Y10_016940</name>
</gene>
<dbReference type="EMBL" id="JAPFFF010000021">
    <property type="protein sequence ID" value="KAK8854378.1"/>
    <property type="molecule type" value="Genomic_DNA"/>
</dbReference>
<keyword evidence="1" id="KW-0238">DNA-binding</keyword>
<comment type="caution">
    <text evidence="2">The sequence shown here is derived from an EMBL/GenBank/DDBJ whole genome shotgun (WGS) entry which is preliminary data.</text>
</comment>
<dbReference type="Gene3D" id="1.10.150.130">
    <property type="match status" value="1"/>
</dbReference>
<dbReference type="Proteomes" id="UP001470230">
    <property type="component" value="Unassembled WGS sequence"/>
</dbReference>
<evidence type="ECO:0000313" key="3">
    <source>
        <dbReference type="Proteomes" id="UP001470230"/>
    </source>
</evidence>
<sequence>MSLFEQLLAKGNEIKGNSLAPTSKKTYESCINVYENILTNYVNVEPYPIKEDKIIGFIVYQKDHSNRSYSTIKQYIQAFSSYFKNHNLDNLVLSISLKVFKSGLRREMQGGYFPNAKKPFNPAYFQLIYERFTPTNIPDQKFFFFNNFKLLLFFKNIGGY</sequence>
<organism evidence="2 3">
    <name type="scientific">Tritrichomonas musculus</name>
    <dbReference type="NCBI Taxonomy" id="1915356"/>
    <lineage>
        <taxon>Eukaryota</taxon>
        <taxon>Metamonada</taxon>
        <taxon>Parabasalia</taxon>
        <taxon>Tritrichomonadida</taxon>
        <taxon>Tritrichomonadidae</taxon>
        <taxon>Tritrichomonas</taxon>
    </lineage>
</organism>
<keyword evidence="3" id="KW-1185">Reference proteome</keyword>
<reference evidence="2 3" key="1">
    <citation type="submission" date="2024-04" db="EMBL/GenBank/DDBJ databases">
        <title>Tritrichomonas musculus Genome.</title>
        <authorList>
            <person name="Alves-Ferreira E."/>
            <person name="Grigg M."/>
            <person name="Lorenzi H."/>
            <person name="Galac M."/>
        </authorList>
    </citation>
    <scope>NUCLEOTIDE SEQUENCE [LARGE SCALE GENOMIC DNA]</scope>
    <source>
        <strain evidence="2 3">EAF2021</strain>
    </source>
</reference>
<accession>A0ABR2HYA4</accession>
<proteinExistence type="predicted"/>
<name>A0ABR2HYA4_9EUKA</name>
<evidence type="ECO:0000256" key="1">
    <source>
        <dbReference type="ARBA" id="ARBA00023125"/>
    </source>
</evidence>